<feature type="transmembrane region" description="Helical" evidence="7">
    <location>
        <begin position="30"/>
        <end position="51"/>
    </location>
</feature>
<evidence type="ECO:0000256" key="3">
    <source>
        <dbReference type="ARBA" id="ARBA00022475"/>
    </source>
</evidence>
<dbReference type="InterPro" id="IPR000390">
    <property type="entry name" value="Small_drug/metabolite_transptr"/>
</dbReference>
<accession>A0A0F9QYS1</accession>
<evidence type="ECO:0008006" key="9">
    <source>
        <dbReference type="Google" id="ProtNLM"/>
    </source>
</evidence>
<feature type="transmembrane region" description="Helical" evidence="7">
    <location>
        <begin position="63"/>
        <end position="82"/>
    </location>
</feature>
<evidence type="ECO:0000256" key="5">
    <source>
        <dbReference type="ARBA" id="ARBA00022989"/>
    </source>
</evidence>
<comment type="caution">
    <text evidence="8">The sequence shown here is derived from an EMBL/GenBank/DDBJ whole genome shotgun (WGS) entry which is preliminary data.</text>
</comment>
<dbReference type="Gene3D" id="1.10.3730.20">
    <property type="match status" value="1"/>
</dbReference>
<dbReference type="SUPFAM" id="SSF103481">
    <property type="entry name" value="Multidrug resistance efflux transporter EmrE"/>
    <property type="match status" value="1"/>
</dbReference>
<keyword evidence="4 7" id="KW-0812">Transmembrane</keyword>
<dbReference type="GO" id="GO:0015220">
    <property type="term" value="F:choline transmembrane transporter activity"/>
    <property type="evidence" value="ECO:0007669"/>
    <property type="project" value="TreeGrafter"/>
</dbReference>
<dbReference type="FunFam" id="1.10.3730.20:FF:000001">
    <property type="entry name" value="Quaternary ammonium compound resistance transporter SugE"/>
    <property type="match status" value="1"/>
</dbReference>
<feature type="transmembrane region" description="Helical" evidence="7">
    <location>
        <begin position="88"/>
        <end position="107"/>
    </location>
</feature>
<comment type="subcellular location">
    <subcellularLocation>
        <location evidence="1">Cell membrane</location>
        <topology evidence="1">Multi-pass membrane protein</topology>
    </subcellularLocation>
</comment>
<dbReference type="GO" id="GO:0031460">
    <property type="term" value="P:glycine betaine transport"/>
    <property type="evidence" value="ECO:0007669"/>
    <property type="project" value="TreeGrafter"/>
</dbReference>
<evidence type="ECO:0000256" key="6">
    <source>
        <dbReference type="ARBA" id="ARBA00023136"/>
    </source>
</evidence>
<evidence type="ECO:0000256" key="4">
    <source>
        <dbReference type="ARBA" id="ARBA00022692"/>
    </source>
</evidence>
<dbReference type="AlphaFoldDB" id="A0A0F9QYS1"/>
<keyword evidence="3" id="KW-1003">Cell membrane</keyword>
<dbReference type="GO" id="GO:0005886">
    <property type="term" value="C:plasma membrane"/>
    <property type="evidence" value="ECO:0007669"/>
    <property type="project" value="UniProtKB-SubCell"/>
</dbReference>
<dbReference type="GO" id="GO:0015297">
    <property type="term" value="F:antiporter activity"/>
    <property type="evidence" value="ECO:0007669"/>
    <property type="project" value="TreeGrafter"/>
</dbReference>
<gene>
    <name evidence="8" type="ORF">LCGC14_1038370</name>
</gene>
<dbReference type="GO" id="GO:0015199">
    <property type="term" value="F:amino-acid betaine transmembrane transporter activity"/>
    <property type="evidence" value="ECO:0007669"/>
    <property type="project" value="TreeGrafter"/>
</dbReference>
<dbReference type="PANTHER" id="PTHR30561:SF1">
    <property type="entry name" value="MULTIDRUG TRANSPORTER EMRE"/>
    <property type="match status" value="1"/>
</dbReference>
<sequence length="114" mass="12066">MNSLLSYAALFFAIVLEVIATTFLGKSEHFTRLVPTLICGVFYAGSFFMLAQALRTLPIGIAYATWGGLGIILTTVIGVLVFKQKPDMAAIVGIALIVIGVVVINGFSKMSGHG</sequence>
<proteinExistence type="predicted"/>
<evidence type="ECO:0000256" key="7">
    <source>
        <dbReference type="SAM" id="Phobius"/>
    </source>
</evidence>
<evidence type="ECO:0000313" key="8">
    <source>
        <dbReference type="EMBL" id="KKN10268.1"/>
    </source>
</evidence>
<evidence type="ECO:0000256" key="2">
    <source>
        <dbReference type="ARBA" id="ARBA00022448"/>
    </source>
</evidence>
<dbReference type="Pfam" id="PF00893">
    <property type="entry name" value="Multi_Drug_Res"/>
    <property type="match status" value="1"/>
</dbReference>
<dbReference type="EMBL" id="LAZR01004260">
    <property type="protein sequence ID" value="KKN10268.1"/>
    <property type="molecule type" value="Genomic_DNA"/>
</dbReference>
<name>A0A0F9QYS1_9ZZZZ</name>
<organism evidence="8">
    <name type="scientific">marine sediment metagenome</name>
    <dbReference type="NCBI Taxonomy" id="412755"/>
    <lineage>
        <taxon>unclassified sequences</taxon>
        <taxon>metagenomes</taxon>
        <taxon>ecological metagenomes</taxon>
    </lineage>
</organism>
<reference evidence="8" key="1">
    <citation type="journal article" date="2015" name="Nature">
        <title>Complex archaea that bridge the gap between prokaryotes and eukaryotes.</title>
        <authorList>
            <person name="Spang A."/>
            <person name="Saw J.H."/>
            <person name="Jorgensen S.L."/>
            <person name="Zaremba-Niedzwiedzka K."/>
            <person name="Martijn J."/>
            <person name="Lind A.E."/>
            <person name="van Eijk R."/>
            <person name="Schleper C."/>
            <person name="Guy L."/>
            <person name="Ettema T.J."/>
        </authorList>
    </citation>
    <scope>NUCLEOTIDE SEQUENCE</scope>
</reference>
<keyword evidence="5 7" id="KW-1133">Transmembrane helix</keyword>
<dbReference type="PANTHER" id="PTHR30561">
    <property type="entry name" value="SMR FAMILY PROTON-DEPENDENT DRUG EFFLUX TRANSPORTER SUGE"/>
    <property type="match status" value="1"/>
</dbReference>
<dbReference type="InterPro" id="IPR045324">
    <property type="entry name" value="Small_multidrug_res"/>
</dbReference>
<dbReference type="InterPro" id="IPR037185">
    <property type="entry name" value="EmrE-like"/>
</dbReference>
<keyword evidence="6 7" id="KW-0472">Membrane</keyword>
<evidence type="ECO:0000256" key="1">
    <source>
        <dbReference type="ARBA" id="ARBA00004651"/>
    </source>
</evidence>
<keyword evidence="2" id="KW-0813">Transport</keyword>
<protein>
    <recommendedName>
        <fullName evidence="9">QacE family quaternary ammonium compound efflux SMR transporter</fullName>
    </recommendedName>
</protein>